<dbReference type="EMBL" id="ACUZ02000031">
    <property type="protein sequence ID" value="EFB31880.1"/>
    <property type="molecule type" value="Genomic_DNA"/>
</dbReference>
<name>D1QRM3_9BACT</name>
<reference evidence="1 2" key="1">
    <citation type="submission" date="2009-11" db="EMBL/GenBank/DDBJ databases">
        <authorList>
            <person name="Weinstock G."/>
            <person name="Sodergren E."/>
            <person name="Clifton S."/>
            <person name="Fulton L."/>
            <person name="Fulton B."/>
            <person name="Courtney L."/>
            <person name="Fronick C."/>
            <person name="Harrison M."/>
            <person name="Strong C."/>
            <person name="Farmer C."/>
            <person name="Delahaunty K."/>
            <person name="Markovic C."/>
            <person name="Hall O."/>
            <person name="Minx P."/>
            <person name="Tomlinson C."/>
            <person name="Mitreva M."/>
            <person name="Nelson J."/>
            <person name="Hou S."/>
            <person name="Wollam A."/>
            <person name="Pepin K.H."/>
            <person name="Johnson M."/>
            <person name="Bhonagiri V."/>
            <person name="Nash W.E."/>
            <person name="Warren W."/>
            <person name="Chinwalla A."/>
            <person name="Mardis E.R."/>
            <person name="Wilson R.K."/>
        </authorList>
    </citation>
    <scope>NUCLEOTIDE SEQUENCE [LARGE SCALE GENOMIC DNA]</scope>
    <source>
        <strain evidence="1 2">F0302</strain>
    </source>
</reference>
<organism evidence="1 2">
    <name type="scientific">Segatella oris F0302</name>
    <dbReference type="NCBI Taxonomy" id="649760"/>
    <lineage>
        <taxon>Bacteria</taxon>
        <taxon>Pseudomonadati</taxon>
        <taxon>Bacteroidota</taxon>
        <taxon>Bacteroidia</taxon>
        <taxon>Bacteroidales</taxon>
        <taxon>Prevotellaceae</taxon>
        <taxon>Segatella</taxon>
    </lineage>
</organism>
<comment type="caution">
    <text evidence="1">The sequence shown here is derived from an EMBL/GenBank/DDBJ whole genome shotgun (WGS) entry which is preliminary data.</text>
</comment>
<evidence type="ECO:0000313" key="2">
    <source>
        <dbReference type="Proteomes" id="UP000004079"/>
    </source>
</evidence>
<accession>D1QRM3</accession>
<protein>
    <submittedName>
        <fullName evidence="1">Uncharacterized protein</fullName>
    </submittedName>
</protein>
<dbReference type="AlphaFoldDB" id="D1QRM3"/>
<proteinExistence type="predicted"/>
<sequence>MMSPNRITVYLRMNYPEVSPSRGARVWSVFLGNKMNLFIS</sequence>
<dbReference type="Proteomes" id="UP000004079">
    <property type="component" value="Unassembled WGS sequence"/>
</dbReference>
<gene>
    <name evidence="1" type="ORF">HMPREF0971_01629</name>
</gene>
<evidence type="ECO:0000313" key="1">
    <source>
        <dbReference type="EMBL" id="EFB31880.1"/>
    </source>
</evidence>
<dbReference type="STRING" id="649760.HMPREF0971_01629"/>
<dbReference type="HOGENOM" id="CLU_3294397_0_0_10"/>